<dbReference type="AlphaFoldDB" id="A0A2W5N622"/>
<dbReference type="EMBL" id="QFQB01000008">
    <property type="protein sequence ID" value="PZQ48048.1"/>
    <property type="molecule type" value="Genomic_DNA"/>
</dbReference>
<evidence type="ECO:0000313" key="1">
    <source>
        <dbReference type="EMBL" id="PZQ48048.1"/>
    </source>
</evidence>
<name>A0A2W5N622_9BACT</name>
<organism evidence="1 2">
    <name type="scientific">Micavibrio aeruginosavorus</name>
    <dbReference type="NCBI Taxonomy" id="349221"/>
    <lineage>
        <taxon>Bacteria</taxon>
        <taxon>Pseudomonadati</taxon>
        <taxon>Bdellovibrionota</taxon>
        <taxon>Bdellovibrionia</taxon>
        <taxon>Bdellovibrionales</taxon>
        <taxon>Pseudobdellovibrionaceae</taxon>
        <taxon>Micavibrio</taxon>
    </lineage>
</organism>
<comment type="caution">
    <text evidence="1">The sequence shown here is derived from an EMBL/GenBank/DDBJ whole genome shotgun (WGS) entry which is preliminary data.</text>
</comment>
<sequence length="75" mass="7947">MKAYTGEFLAVTLLAVGGLAIAGIQDRKNAGPQICPAKITDAVNANFKAQGIQVKDGYANIVVNNKPCYMSFSQK</sequence>
<proteinExistence type="predicted"/>
<protein>
    <submittedName>
        <fullName evidence="1">Uncharacterized protein</fullName>
    </submittedName>
</protein>
<accession>A0A2W5N622</accession>
<evidence type="ECO:0000313" key="2">
    <source>
        <dbReference type="Proteomes" id="UP000249417"/>
    </source>
</evidence>
<dbReference type="Proteomes" id="UP000249417">
    <property type="component" value="Unassembled WGS sequence"/>
</dbReference>
<gene>
    <name evidence="1" type="ORF">DI551_02360</name>
</gene>
<reference evidence="1 2" key="1">
    <citation type="submission" date="2017-08" db="EMBL/GenBank/DDBJ databases">
        <title>Infants hospitalized years apart are colonized by the same room-sourced microbial strains.</title>
        <authorList>
            <person name="Brooks B."/>
            <person name="Olm M.R."/>
            <person name="Firek B.A."/>
            <person name="Baker R."/>
            <person name="Thomas B.C."/>
            <person name="Morowitz M.J."/>
            <person name="Banfield J.F."/>
        </authorList>
    </citation>
    <scope>NUCLEOTIDE SEQUENCE [LARGE SCALE GENOMIC DNA]</scope>
    <source>
        <strain evidence="1">S2_005_002_R2_29</strain>
    </source>
</reference>